<evidence type="ECO:0000313" key="2">
    <source>
        <dbReference type="EMBL" id="KAF9076778.1"/>
    </source>
</evidence>
<organism evidence="2 3">
    <name type="scientific">Rhodocollybia butyracea</name>
    <dbReference type="NCBI Taxonomy" id="206335"/>
    <lineage>
        <taxon>Eukaryota</taxon>
        <taxon>Fungi</taxon>
        <taxon>Dikarya</taxon>
        <taxon>Basidiomycota</taxon>
        <taxon>Agaricomycotina</taxon>
        <taxon>Agaricomycetes</taxon>
        <taxon>Agaricomycetidae</taxon>
        <taxon>Agaricales</taxon>
        <taxon>Marasmiineae</taxon>
        <taxon>Omphalotaceae</taxon>
        <taxon>Rhodocollybia</taxon>
    </lineage>
</organism>
<keyword evidence="1" id="KW-0472">Membrane</keyword>
<dbReference type="EMBL" id="JADNRY010000005">
    <property type="protein sequence ID" value="KAF9076778.1"/>
    <property type="molecule type" value="Genomic_DNA"/>
</dbReference>
<gene>
    <name evidence="2" type="ORF">BDP27DRAFT_1397868</name>
</gene>
<feature type="transmembrane region" description="Helical" evidence="1">
    <location>
        <begin position="129"/>
        <end position="151"/>
    </location>
</feature>
<reference evidence="2" key="1">
    <citation type="submission" date="2020-11" db="EMBL/GenBank/DDBJ databases">
        <authorList>
            <consortium name="DOE Joint Genome Institute"/>
            <person name="Ahrendt S."/>
            <person name="Riley R."/>
            <person name="Andreopoulos W."/>
            <person name="Labutti K."/>
            <person name="Pangilinan J."/>
            <person name="Ruiz-Duenas F.J."/>
            <person name="Barrasa J.M."/>
            <person name="Sanchez-Garcia M."/>
            <person name="Camarero S."/>
            <person name="Miyauchi S."/>
            <person name="Serrano A."/>
            <person name="Linde D."/>
            <person name="Babiker R."/>
            <person name="Drula E."/>
            <person name="Ayuso-Fernandez I."/>
            <person name="Pacheco R."/>
            <person name="Padilla G."/>
            <person name="Ferreira P."/>
            <person name="Barriuso J."/>
            <person name="Kellner H."/>
            <person name="Castanera R."/>
            <person name="Alfaro M."/>
            <person name="Ramirez L."/>
            <person name="Pisabarro A.G."/>
            <person name="Kuo A."/>
            <person name="Tritt A."/>
            <person name="Lipzen A."/>
            <person name="He G."/>
            <person name="Yan M."/>
            <person name="Ng V."/>
            <person name="Cullen D."/>
            <person name="Martin F."/>
            <person name="Rosso M.-N."/>
            <person name="Henrissat B."/>
            <person name="Hibbett D."/>
            <person name="Martinez A.T."/>
            <person name="Grigoriev I.V."/>
        </authorList>
    </citation>
    <scope>NUCLEOTIDE SEQUENCE</scope>
    <source>
        <strain evidence="2">AH 40177</strain>
    </source>
</reference>
<dbReference type="AlphaFoldDB" id="A0A9P5Q7A0"/>
<name>A0A9P5Q7A0_9AGAR</name>
<sequence>MTAEASAFAAEASALAAEASTLAIEASSLAIAASSLSEAVTSAASFLAGHATAPSTLTATQTLSFFPRDATESFTTSTFTSTSFSTSVFITDGHTTTSVTPIVSTDFTTAIPVSTNGSSSAMLPKTLNIGGIIGGVIAAVVVLVAIVLFFYRLHRRKIASVGWKMSGFGSDYTPWPEPFLVTFQPRPLSKMPARASQIFSATLSADPSSNSVVFGSARPSASIVAASAGGDTDFDDEKAELTILDSDPPPSYRATAIDFTSINMPNAIYTRVTAKRITGVIDSNQSLLPSPDIFDRASSKSRKVLARVYWGDHFPYLSMLHIPSPTLQPLLLTTCQDENGKEKSSVLAAQSPVSATELR</sequence>
<dbReference type="Proteomes" id="UP000772434">
    <property type="component" value="Unassembled WGS sequence"/>
</dbReference>
<proteinExistence type="predicted"/>
<keyword evidence="1" id="KW-1133">Transmembrane helix</keyword>
<keyword evidence="1" id="KW-0812">Transmembrane</keyword>
<keyword evidence="3" id="KW-1185">Reference proteome</keyword>
<protein>
    <submittedName>
        <fullName evidence="2">Uncharacterized protein</fullName>
    </submittedName>
</protein>
<accession>A0A9P5Q7A0</accession>
<comment type="caution">
    <text evidence="2">The sequence shown here is derived from an EMBL/GenBank/DDBJ whole genome shotgun (WGS) entry which is preliminary data.</text>
</comment>
<evidence type="ECO:0000256" key="1">
    <source>
        <dbReference type="SAM" id="Phobius"/>
    </source>
</evidence>
<evidence type="ECO:0000313" key="3">
    <source>
        <dbReference type="Proteomes" id="UP000772434"/>
    </source>
</evidence>